<dbReference type="GO" id="GO:0005829">
    <property type="term" value="C:cytosol"/>
    <property type="evidence" value="ECO:0007669"/>
    <property type="project" value="TreeGrafter"/>
</dbReference>
<dbReference type="CDD" id="cd01335">
    <property type="entry name" value="Radical_SAM"/>
    <property type="match status" value="1"/>
</dbReference>
<dbReference type="SUPFAM" id="SSF102114">
    <property type="entry name" value="Radical SAM enzymes"/>
    <property type="match status" value="1"/>
</dbReference>
<evidence type="ECO:0000313" key="8">
    <source>
        <dbReference type="EMBL" id="MBO8457303.1"/>
    </source>
</evidence>
<gene>
    <name evidence="8" type="ORF">IAA81_03635</name>
</gene>
<dbReference type="PROSITE" id="PS51332">
    <property type="entry name" value="B12_BINDING"/>
    <property type="match status" value="1"/>
</dbReference>
<dbReference type="InterPro" id="IPR006638">
    <property type="entry name" value="Elp3/MiaA/NifB-like_rSAM"/>
</dbReference>
<comment type="cofactor">
    <cofactor evidence="1">
        <name>[4Fe-4S] cluster</name>
        <dbReference type="ChEBI" id="CHEBI:49883"/>
    </cofactor>
</comment>
<dbReference type="Pfam" id="PF04055">
    <property type="entry name" value="Radical_SAM"/>
    <property type="match status" value="1"/>
</dbReference>
<name>A0A9D9HPB3_9SPIR</name>
<evidence type="ECO:0000313" key="9">
    <source>
        <dbReference type="Proteomes" id="UP000823638"/>
    </source>
</evidence>
<keyword evidence="3" id="KW-0479">Metal-binding</keyword>
<dbReference type="GO" id="GO:0003824">
    <property type="term" value="F:catalytic activity"/>
    <property type="evidence" value="ECO:0007669"/>
    <property type="project" value="InterPro"/>
</dbReference>
<dbReference type="InterPro" id="IPR006158">
    <property type="entry name" value="Cobalamin-bd"/>
</dbReference>
<evidence type="ECO:0000256" key="4">
    <source>
        <dbReference type="ARBA" id="ARBA00023004"/>
    </source>
</evidence>
<organism evidence="8 9">
    <name type="scientific">Candidatus Gallitreponema excrementavium</name>
    <dbReference type="NCBI Taxonomy" id="2840840"/>
    <lineage>
        <taxon>Bacteria</taxon>
        <taxon>Pseudomonadati</taxon>
        <taxon>Spirochaetota</taxon>
        <taxon>Spirochaetia</taxon>
        <taxon>Spirochaetales</taxon>
        <taxon>Candidatus Gallitreponema</taxon>
    </lineage>
</organism>
<dbReference type="PANTHER" id="PTHR43409:SF16">
    <property type="entry name" value="SLR0320 PROTEIN"/>
    <property type="match status" value="1"/>
</dbReference>
<evidence type="ECO:0000256" key="2">
    <source>
        <dbReference type="ARBA" id="ARBA00022691"/>
    </source>
</evidence>
<keyword evidence="2" id="KW-0949">S-adenosyl-L-methionine</keyword>
<dbReference type="InterPro" id="IPR051198">
    <property type="entry name" value="BchE-like"/>
</dbReference>
<dbReference type="SFLD" id="SFLDG01082">
    <property type="entry name" value="B12-binding_domain_containing"/>
    <property type="match status" value="1"/>
</dbReference>
<reference evidence="8" key="2">
    <citation type="journal article" date="2021" name="PeerJ">
        <title>Extensive microbial diversity within the chicken gut microbiome revealed by metagenomics and culture.</title>
        <authorList>
            <person name="Gilroy R."/>
            <person name="Ravi A."/>
            <person name="Getino M."/>
            <person name="Pursley I."/>
            <person name="Horton D.L."/>
            <person name="Alikhan N.F."/>
            <person name="Baker D."/>
            <person name="Gharbi K."/>
            <person name="Hall N."/>
            <person name="Watson M."/>
            <person name="Adriaenssens E.M."/>
            <person name="Foster-Nyarko E."/>
            <person name="Jarju S."/>
            <person name="Secka A."/>
            <person name="Antonio M."/>
            <person name="Oren A."/>
            <person name="Chaudhuri R.R."/>
            <person name="La Ragione R."/>
            <person name="Hildebrand F."/>
            <person name="Pallen M.J."/>
        </authorList>
    </citation>
    <scope>NUCLEOTIDE SEQUENCE</scope>
    <source>
        <strain evidence="8">10532</strain>
    </source>
</reference>
<dbReference type="InterPro" id="IPR034466">
    <property type="entry name" value="Methyltransferase_Class_B"/>
</dbReference>
<evidence type="ECO:0000256" key="1">
    <source>
        <dbReference type="ARBA" id="ARBA00001966"/>
    </source>
</evidence>
<dbReference type="InterPro" id="IPR058240">
    <property type="entry name" value="rSAM_sf"/>
</dbReference>
<keyword evidence="4" id="KW-0408">Iron</keyword>
<dbReference type="Proteomes" id="UP000823638">
    <property type="component" value="Unassembled WGS sequence"/>
</dbReference>
<feature type="domain" description="Radical SAM core" evidence="7">
    <location>
        <begin position="176"/>
        <end position="413"/>
    </location>
</feature>
<dbReference type="InterPro" id="IPR007197">
    <property type="entry name" value="rSAM"/>
</dbReference>
<dbReference type="PROSITE" id="PS51257">
    <property type="entry name" value="PROKAR_LIPOPROTEIN"/>
    <property type="match status" value="1"/>
</dbReference>
<dbReference type="GO" id="GO:0031419">
    <property type="term" value="F:cobalamin binding"/>
    <property type="evidence" value="ECO:0007669"/>
    <property type="project" value="InterPro"/>
</dbReference>
<dbReference type="SFLD" id="SFLDS00029">
    <property type="entry name" value="Radical_SAM"/>
    <property type="match status" value="1"/>
</dbReference>
<feature type="domain" description="B12-binding" evidence="6">
    <location>
        <begin position="2"/>
        <end position="152"/>
    </location>
</feature>
<reference evidence="8" key="1">
    <citation type="submission" date="2020-10" db="EMBL/GenBank/DDBJ databases">
        <authorList>
            <person name="Gilroy R."/>
        </authorList>
    </citation>
    <scope>NUCLEOTIDE SEQUENCE</scope>
    <source>
        <strain evidence="8">10532</strain>
    </source>
</reference>
<accession>A0A9D9HPB3</accession>
<dbReference type="SMART" id="SM00729">
    <property type="entry name" value="Elp3"/>
    <property type="match status" value="1"/>
</dbReference>
<dbReference type="PANTHER" id="PTHR43409">
    <property type="entry name" value="ANAEROBIC MAGNESIUM-PROTOPORPHYRIN IX MONOMETHYL ESTER CYCLASE-RELATED"/>
    <property type="match status" value="1"/>
</dbReference>
<evidence type="ECO:0000256" key="5">
    <source>
        <dbReference type="ARBA" id="ARBA00023014"/>
    </source>
</evidence>
<keyword evidence="5" id="KW-0411">Iron-sulfur</keyword>
<protein>
    <submittedName>
        <fullName evidence="8">Radical SAM protein</fullName>
    </submittedName>
</protein>
<dbReference type="SFLD" id="SFLDG01123">
    <property type="entry name" value="methyltransferase_(Class_B)"/>
    <property type="match status" value="1"/>
</dbReference>
<dbReference type="EMBL" id="JADIMM010000051">
    <property type="protein sequence ID" value="MBO8457303.1"/>
    <property type="molecule type" value="Genomic_DNA"/>
</dbReference>
<dbReference type="InterPro" id="IPR023404">
    <property type="entry name" value="rSAM_horseshoe"/>
</dbReference>
<sequence length="563" mass="63841">MNKIAVVSILLETSPQALPLGGACVASALKKYLANRENHPEVRLLTFSMEGNPAPETLATRISEKIMGYNPDICCFSVYVWNREVFSRIARHLKQKSKIIIIAGGPEVTASPESFFPDLITGENLFDSVITGEGEKTLPKVIESYIKTGKAERIYAGEALLPEELTSPYLDGTIDPKEYGGVLWELARGCPFKCSYCYESKGKNTVSPFPMERLEAEIKLFKKQKIPQVFVLDPTYNGNKKRALEILRLIKENLPECFFYFECRSEFIDREIARAFGKINCSLQIGIQSTNPETLASVNRSFNKADFVKKTGILNREGIIFGFDLIYGLPKDNLEKFKESLDFAISLYPNHLEIFRLAVLPGTRLFDDSGKFGIEFMNKPPYLILRSPTFTSKDLEAAEKLARACDFFYSKGRAVPWFNSLLKLLKVKASTFLEEFYRFMTEGKKDSGLNFHPGSLINSPANFQLPHKEIEKYQVEFVCKILDLKKLGKYKNLVTDIIRINGAVSRITGEGEESILRLSYHPEKLLSPYSTDFKAFYSAFPQERCSVKIIETRQGPDYRILKS</sequence>
<dbReference type="GO" id="GO:0051539">
    <property type="term" value="F:4 iron, 4 sulfur cluster binding"/>
    <property type="evidence" value="ECO:0007669"/>
    <property type="project" value="UniProtKB-KW"/>
</dbReference>
<evidence type="ECO:0000259" key="7">
    <source>
        <dbReference type="PROSITE" id="PS51918"/>
    </source>
</evidence>
<evidence type="ECO:0000256" key="3">
    <source>
        <dbReference type="ARBA" id="ARBA00022723"/>
    </source>
</evidence>
<dbReference type="GO" id="GO:0046872">
    <property type="term" value="F:metal ion binding"/>
    <property type="evidence" value="ECO:0007669"/>
    <property type="project" value="UniProtKB-KW"/>
</dbReference>
<comment type="caution">
    <text evidence="8">The sequence shown here is derived from an EMBL/GenBank/DDBJ whole genome shotgun (WGS) entry which is preliminary data.</text>
</comment>
<proteinExistence type="predicted"/>
<dbReference type="AlphaFoldDB" id="A0A9D9HPB3"/>
<evidence type="ECO:0000259" key="6">
    <source>
        <dbReference type="PROSITE" id="PS51332"/>
    </source>
</evidence>
<dbReference type="Gene3D" id="3.80.30.20">
    <property type="entry name" value="tm_1862 like domain"/>
    <property type="match status" value="1"/>
</dbReference>
<dbReference type="Gene3D" id="3.40.50.280">
    <property type="entry name" value="Cobalamin-binding domain"/>
    <property type="match status" value="1"/>
</dbReference>
<dbReference type="PROSITE" id="PS51918">
    <property type="entry name" value="RADICAL_SAM"/>
    <property type="match status" value="1"/>
</dbReference>
<dbReference type="Pfam" id="PF02310">
    <property type="entry name" value="B12-binding"/>
    <property type="match status" value="1"/>
</dbReference>